<dbReference type="SUPFAM" id="SSF140586">
    <property type="entry name" value="Dcp2 domain-like"/>
    <property type="match status" value="1"/>
</dbReference>
<dbReference type="InterPro" id="IPR000086">
    <property type="entry name" value="NUDIX_hydrolase_dom"/>
</dbReference>
<keyword evidence="4" id="KW-0963">Cytoplasm</keyword>
<comment type="caution">
    <text evidence="11">The sequence shown here is derived from an EMBL/GenBank/DDBJ whole genome shotgun (WGS) entry which is preliminary data.</text>
</comment>
<feature type="compositionally biased region" description="Basic residues" evidence="9">
    <location>
        <begin position="706"/>
        <end position="719"/>
    </location>
</feature>
<feature type="domain" description="Nudix hydrolase" evidence="10">
    <location>
        <begin position="95"/>
        <end position="232"/>
    </location>
</feature>
<dbReference type="Proteomes" id="UP000785200">
    <property type="component" value="Unassembled WGS sequence"/>
</dbReference>
<evidence type="ECO:0000256" key="5">
    <source>
        <dbReference type="ARBA" id="ARBA00022723"/>
    </source>
</evidence>
<dbReference type="AlphaFoldDB" id="A0A9P7AWU9"/>
<keyword evidence="5" id="KW-0479">Metal-binding</keyword>
<evidence type="ECO:0000256" key="4">
    <source>
        <dbReference type="ARBA" id="ARBA00022490"/>
    </source>
</evidence>
<evidence type="ECO:0000259" key="10">
    <source>
        <dbReference type="PROSITE" id="PS51462"/>
    </source>
</evidence>
<dbReference type="InterPro" id="IPR036189">
    <property type="entry name" value="DCP2_BoxA_sf"/>
</dbReference>
<dbReference type="InterPro" id="IPR020084">
    <property type="entry name" value="NUDIX_hydrolase_CS"/>
</dbReference>
<comment type="cofactor">
    <cofactor evidence="1">
        <name>Mn(2+)</name>
        <dbReference type="ChEBI" id="CHEBI:29035"/>
    </cofactor>
</comment>
<comment type="similarity">
    <text evidence="3">Belongs to the Nudix hydrolase family. DCP2 subfamily.</text>
</comment>
<dbReference type="Pfam" id="PF00293">
    <property type="entry name" value="NUDIX"/>
    <property type="match status" value="1"/>
</dbReference>
<dbReference type="GO" id="GO:0000184">
    <property type="term" value="P:nuclear-transcribed mRNA catabolic process, nonsense-mediated decay"/>
    <property type="evidence" value="ECO:0007669"/>
    <property type="project" value="InterPro"/>
</dbReference>
<dbReference type="InterPro" id="IPR015797">
    <property type="entry name" value="NUDIX_hydrolase-like_dom_sf"/>
</dbReference>
<dbReference type="Gene3D" id="3.90.79.10">
    <property type="entry name" value="Nucleoside Triphosphate Pyrophosphohydrolase"/>
    <property type="match status" value="1"/>
</dbReference>
<evidence type="ECO:0000256" key="1">
    <source>
        <dbReference type="ARBA" id="ARBA00001936"/>
    </source>
</evidence>
<dbReference type="OrthoDB" id="18996at2759"/>
<proteinExistence type="inferred from homology"/>
<evidence type="ECO:0000313" key="11">
    <source>
        <dbReference type="EMBL" id="KAG0648732.1"/>
    </source>
</evidence>
<keyword evidence="6" id="KW-0378">Hydrolase</keyword>
<feature type="compositionally biased region" description="Polar residues" evidence="9">
    <location>
        <begin position="854"/>
        <end position="865"/>
    </location>
</feature>
<dbReference type="CDD" id="cd03672">
    <property type="entry name" value="NUDIX_Dcp2p_Nudt20"/>
    <property type="match status" value="1"/>
</dbReference>
<dbReference type="EMBL" id="VNKQ01000009">
    <property type="protein sequence ID" value="KAG0648732.1"/>
    <property type="molecule type" value="Genomic_DNA"/>
</dbReference>
<dbReference type="FunFam" id="3.90.79.10:FF:000003">
    <property type="entry name" value="M7GpppN-mRNA hydrolase isoform 2"/>
    <property type="match status" value="1"/>
</dbReference>
<dbReference type="Gene3D" id="1.10.10.1050">
    <property type="entry name" value="Dcp2, box A domain"/>
    <property type="match status" value="1"/>
</dbReference>
<evidence type="ECO:0000256" key="8">
    <source>
        <dbReference type="ARBA" id="ARBA00023211"/>
    </source>
</evidence>
<evidence type="ECO:0000256" key="2">
    <source>
        <dbReference type="ARBA" id="ARBA00004496"/>
    </source>
</evidence>
<keyword evidence="8" id="KW-0464">Manganese</keyword>
<keyword evidence="12" id="KW-1185">Reference proteome</keyword>
<feature type="compositionally biased region" description="Polar residues" evidence="9">
    <location>
        <begin position="728"/>
        <end position="741"/>
    </location>
</feature>
<gene>
    <name evidence="11" type="ORF">D0Z07_4922</name>
</gene>
<dbReference type="InterPro" id="IPR007722">
    <property type="entry name" value="DCP2_BoxA"/>
</dbReference>
<evidence type="ECO:0000256" key="9">
    <source>
        <dbReference type="SAM" id="MobiDB-lite"/>
    </source>
</evidence>
<feature type="compositionally biased region" description="Polar residues" evidence="9">
    <location>
        <begin position="686"/>
        <end position="704"/>
    </location>
</feature>
<evidence type="ECO:0000313" key="12">
    <source>
        <dbReference type="Proteomes" id="UP000785200"/>
    </source>
</evidence>
<feature type="compositionally biased region" description="Pro residues" evidence="9">
    <location>
        <begin position="748"/>
        <end position="761"/>
    </location>
</feature>
<dbReference type="Pfam" id="PF05026">
    <property type="entry name" value="DCP2"/>
    <property type="match status" value="1"/>
</dbReference>
<dbReference type="SMART" id="SM01125">
    <property type="entry name" value="DCP2"/>
    <property type="match status" value="1"/>
</dbReference>
<accession>A0A9P7AWU9</accession>
<dbReference type="InterPro" id="IPR044099">
    <property type="entry name" value="Dcp2_NUDIX"/>
</dbReference>
<dbReference type="GO" id="GO:0140933">
    <property type="term" value="F:5'-(N(7)-methylguanosine 5'-triphospho)-[mRNA] hydrolase activity"/>
    <property type="evidence" value="ECO:0007669"/>
    <property type="project" value="InterPro"/>
</dbReference>
<dbReference type="GO" id="GO:0000932">
    <property type="term" value="C:P-body"/>
    <property type="evidence" value="ECO:0007669"/>
    <property type="project" value="TreeGrafter"/>
</dbReference>
<dbReference type="SUPFAM" id="SSF55811">
    <property type="entry name" value="Nudix"/>
    <property type="match status" value="1"/>
</dbReference>
<name>A0A9P7AWU9_9HELO</name>
<evidence type="ECO:0000256" key="7">
    <source>
        <dbReference type="ARBA" id="ARBA00022884"/>
    </source>
</evidence>
<organism evidence="11 12">
    <name type="scientific">Hyphodiscus hymeniophilus</name>
    <dbReference type="NCBI Taxonomy" id="353542"/>
    <lineage>
        <taxon>Eukaryota</taxon>
        <taxon>Fungi</taxon>
        <taxon>Dikarya</taxon>
        <taxon>Ascomycota</taxon>
        <taxon>Pezizomycotina</taxon>
        <taxon>Leotiomycetes</taxon>
        <taxon>Helotiales</taxon>
        <taxon>Hyphodiscaceae</taxon>
        <taxon>Hyphodiscus</taxon>
    </lineage>
</organism>
<feature type="compositionally biased region" description="Low complexity" evidence="9">
    <location>
        <begin position="814"/>
        <end position="825"/>
    </location>
</feature>
<feature type="region of interest" description="Disordered" evidence="9">
    <location>
        <begin position="686"/>
        <end position="870"/>
    </location>
</feature>
<reference evidence="11" key="1">
    <citation type="submission" date="2019-07" db="EMBL/GenBank/DDBJ databases">
        <title>Hyphodiscus hymeniophilus genome sequencing and assembly.</title>
        <authorList>
            <person name="Kramer G."/>
            <person name="Nodwell J."/>
        </authorList>
    </citation>
    <scope>NUCLEOTIDE SEQUENCE</scope>
    <source>
        <strain evidence="11">ATCC 34498</strain>
    </source>
</reference>
<sequence length="886" mass="97960">MADTNMQLEDWLDDLCVRFIINLPDTELSSVERICFSIEEAQWYYEDFIRPLDPNLPSLTLRNFSMRIFTHCPLLAPFSQGDHMRAFDEFLKYKTRIPVRGAILMNDEMDSAILVKGWKKGANWSFPRGKINWAEDDLTCAIREVYEETGYDIQAAGLVPEDRQVKHIDITMHDQQMRLYVFRDVPMETHFEPRTRKEISKIQWWRLSDLPAYRKKAQQQQNKPAISPNKFYMVAPFLPHLRKWVIEQKKQDAKRVTSNQYLSAGISHDEFLTEEDQGAESNTPGPALPAPAREHIDTLEGTNEALRALLKIKAPTQGLQAGVQRPVTENKGGALLALLHGNPAVSNQQASSNAPPQTPLDHTITQAPQPATPHYHHLQASDISTLPPPPNFPIQVPTSFSYQEPVLQHHSHPSNMNGVPQNQSQNLYQTQRPYGNPHSYQNQNLVHPQPLPPNVQKAVFTGGPVHSPMVPQTVQEAFSTQANSTTTSGPSNPQFPGLHAPMVPQVQAQPSGKLNSHALALLNAFKSQDQPKGGLPLRRYMDEPEAQLTARPQELPAEVSRPVAANPLGSEFALKQTIPPTPKNLVASKPISEEQRSALLGLFKSPTAQTVLSVRANDATALPMTTTPSAVELSAVDTLSSNAARSSPATVSYKKAEKKAEKVANVPEMNPETNLPFRAMKILARPSQTSESESPNPHTSTPKMQRNGKRPVSRSKAHRASPPEKPFQRQTFKRPQSNTPKTAEPSAVPTPPLFPAMPNPPSSQQQTRPAANEHKQTLQSLFGKPSSSPSFPQLDRSTAQPAEHKQKLLSLFGAPSPSRPAQAPANEDVLSPLFSIDPTQNSIRSRMGSLASADATSQRSSQTPMSPADKGFLLSYLDSVAKGVQR</sequence>
<dbReference type="FunFam" id="1.10.10.1050:FF:000003">
    <property type="entry name" value="Decapping enzyme Dcp2, putative"/>
    <property type="match status" value="1"/>
</dbReference>
<dbReference type="PROSITE" id="PS51462">
    <property type="entry name" value="NUDIX"/>
    <property type="match status" value="1"/>
</dbReference>
<evidence type="ECO:0000256" key="3">
    <source>
        <dbReference type="ARBA" id="ARBA00005279"/>
    </source>
</evidence>
<feature type="compositionally biased region" description="Polar residues" evidence="9">
    <location>
        <begin position="777"/>
        <end position="800"/>
    </location>
</feature>
<comment type="subcellular location">
    <subcellularLocation>
        <location evidence="2">Cytoplasm</location>
    </subcellularLocation>
</comment>
<dbReference type="GO" id="GO:0003723">
    <property type="term" value="F:RNA binding"/>
    <property type="evidence" value="ECO:0007669"/>
    <property type="project" value="UniProtKB-KW"/>
</dbReference>
<dbReference type="GO" id="GO:0000290">
    <property type="term" value="P:deadenylation-dependent decapping of nuclear-transcribed mRNA"/>
    <property type="evidence" value="ECO:0007669"/>
    <property type="project" value="InterPro"/>
</dbReference>
<keyword evidence="7" id="KW-0694">RNA-binding</keyword>
<dbReference type="GO" id="GO:0030145">
    <property type="term" value="F:manganese ion binding"/>
    <property type="evidence" value="ECO:0007669"/>
    <property type="project" value="InterPro"/>
</dbReference>
<protein>
    <submittedName>
        <fullName evidence="11">mRNA decapping complex subunit 2</fullName>
    </submittedName>
</protein>
<dbReference type="PANTHER" id="PTHR23114">
    <property type="entry name" value="M7GPPPN-MRNA HYDROLASE"/>
    <property type="match status" value="1"/>
</dbReference>
<evidence type="ECO:0000256" key="6">
    <source>
        <dbReference type="ARBA" id="ARBA00022801"/>
    </source>
</evidence>
<dbReference type="PANTHER" id="PTHR23114:SF17">
    <property type="entry name" value="M7GPPPN-MRNA HYDROLASE"/>
    <property type="match status" value="1"/>
</dbReference>
<dbReference type="PROSITE" id="PS00893">
    <property type="entry name" value="NUDIX_BOX"/>
    <property type="match status" value="1"/>
</dbReference>